<evidence type="ECO:0000256" key="6">
    <source>
        <dbReference type="ARBA" id="ARBA00022824"/>
    </source>
</evidence>
<keyword evidence="12" id="KW-1185">Reference proteome</keyword>
<evidence type="ECO:0000313" key="11">
    <source>
        <dbReference type="EMBL" id="ERF71244.1"/>
    </source>
</evidence>
<dbReference type="GO" id="GO:0005783">
    <property type="term" value="C:endoplasmic reticulum"/>
    <property type="evidence" value="ECO:0007669"/>
    <property type="project" value="UniProtKB-SubCell"/>
</dbReference>
<dbReference type="SUPFAM" id="SSF48452">
    <property type="entry name" value="TPR-like"/>
    <property type="match status" value="1"/>
</dbReference>
<protein>
    <recommendedName>
        <fullName evidence="4">Signal recognition particle subunit SRP72</fullName>
    </recommendedName>
</protein>
<dbReference type="InterPro" id="IPR013699">
    <property type="entry name" value="Signal_recog_part_SRP72_RNA-bd"/>
</dbReference>
<dbReference type="Gene3D" id="1.25.40.10">
    <property type="entry name" value="Tetratricopeptide repeat domain"/>
    <property type="match status" value="1"/>
</dbReference>
<dbReference type="FunFam" id="1.25.40.10:FF:000512">
    <property type="entry name" value="Signal recognition particle subunit SRP72"/>
    <property type="match status" value="1"/>
</dbReference>
<dbReference type="HOGENOM" id="CLU_284540_0_0_1"/>
<evidence type="ECO:0000256" key="7">
    <source>
        <dbReference type="ARBA" id="ARBA00023135"/>
    </source>
</evidence>
<keyword evidence="8" id="KW-0687">Ribonucleoprotein</keyword>
<feature type="domain" description="Signal recognition particle SRP72 subunit RNA-binding" evidence="10">
    <location>
        <begin position="1000"/>
        <end position="1041"/>
    </location>
</feature>
<evidence type="ECO:0000256" key="5">
    <source>
        <dbReference type="ARBA" id="ARBA00022490"/>
    </source>
</evidence>
<organism evidence="11 12">
    <name type="scientific">Endocarpon pusillum (strain Z07020 / HMAS-L-300199)</name>
    <name type="common">Lichen-forming fungus</name>
    <dbReference type="NCBI Taxonomy" id="1263415"/>
    <lineage>
        <taxon>Eukaryota</taxon>
        <taxon>Fungi</taxon>
        <taxon>Dikarya</taxon>
        <taxon>Ascomycota</taxon>
        <taxon>Pezizomycotina</taxon>
        <taxon>Eurotiomycetes</taxon>
        <taxon>Chaetothyriomycetidae</taxon>
        <taxon>Verrucariales</taxon>
        <taxon>Verrucariaceae</taxon>
        <taxon>Endocarpon</taxon>
    </lineage>
</organism>
<evidence type="ECO:0000256" key="3">
    <source>
        <dbReference type="ARBA" id="ARBA00007676"/>
    </source>
</evidence>
<sequence>MTTGNSSLANSQQLSSSPFPIPPDRKPSPEISKAYKHASQLFVTRRFPEAFSVLEPIITPAQQANGFKDSDEDSDSKPAIAMATTTQRIKVWSLYITLLNSIVDLGYDEGKRSFGQNRYKEIVNCVRSGDIWETVVRDGYAGREGSVDAEVVYNLATLLLGQAPSQTLTQSRLETYLAFSSHLDLNLGITHHLDHENSHHLQSRSNGAGTPKDLASRLKILELFTLHVLPRNEEWEYARSFISMSDVLDEERREAFLLSLQELQDAKDHDMQEETTPRQQEDAHLQDRSENSNRPHSENNAVQRRTSGENGPVHKRTSSEIDYGIEKEPPNGNAIPAPKTQRPASLSNAAASAAVTGASHQSPAEAAKSRNMRKSPQKRPPTYGQPLRNLFQVLQNLVRNMTNSVRLRQTWDQAVKHEAWYMSLPFPCGFIFASYCISGSSTYMAAANAQSISALLQKSSLDDHEEILKACNAALKISKTDVAAQHVKAVALLKLDRYEEALHVFESGGKNLKETAPLEYAYSLYKDGKSKEAADVAARLKDGRAARHVEAQALYRSENFQATADVYRDLQSSDPTTEQSDLRINRGAVEAQLIWSGKRTLAERRKPGREDLEAFETAYNAACGSIARGELRQAEVLLKRAKELCKYSDDLPDEEKAAELLPICVQLLYVLERLGKSEEAKAIASEFKAADVADKATKQIAQHNLLVGSEESPNPYLAHKMLDNGARFSDDDKPFRFQQRILNANLKTVDLQALKFDGVARSTSKVLKSQQLPSTTAELTSLGVLNAAAHARGEDGKSALKHLLPELERSPYNIGLLLTIIQIYVSIHNPTSAINHLESFFTRLEQSPFETKQELRFSPGLVTVAVALYKSQGRQSHARRELAQAASYWRRTSDPPQLLLQAAGATLLESLDPEDTSLAAESFTILHEKNRQDRLAAAGYVAAHASKDSSKVKNEVAQLTPVHQLIQGIDVDSLENAGIPQPSNALAIAQKTASRKRGAPDQALNRPKRIRKSRLPKDHDSAKVPDPERWLPLRDRSTYRPKGKKGRKKDADRTQGGIVADDVGIKDLGPPTRPPGVGSGGNKKNKKKGKK</sequence>
<dbReference type="GeneID" id="19243013"/>
<dbReference type="InterPro" id="IPR031545">
    <property type="entry name" value="SRP72_TPR-like"/>
</dbReference>
<feature type="compositionally biased region" description="Basic and acidic residues" evidence="9">
    <location>
        <begin position="265"/>
        <end position="297"/>
    </location>
</feature>
<accession>U1HQ97</accession>
<evidence type="ECO:0000256" key="1">
    <source>
        <dbReference type="ARBA" id="ARBA00004240"/>
    </source>
</evidence>
<dbReference type="Pfam" id="PF08492">
    <property type="entry name" value="SRP72"/>
    <property type="match status" value="1"/>
</dbReference>
<feature type="region of interest" description="Disordered" evidence="9">
    <location>
        <begin position="1"/>
        <end position="32"/>
    </location>
</feature>
<name>U1HQ97_ENDPU</name>
<dbReference type="InterPro" id="IPR011990">
    <property type="entry name" value="TPR-like_helical_dom_sf"/>
</dbReference>
<feature type="compositionally biased region" description="Low complexity" evidence="9">
    <location>
        <begin position="344"/>
        <end position="359"/>
    </location>
</feature>
<feature type="compositionally biased region" description="Basic residues" evidence="9">
    <location>
        <begin position="1039"/>
        <end position="1048"/>
    </location>
</feature>
<dbReference type="OrthoDB" id="5421607at2759"/>
<dbReference type="RefSeq" id="XP_007803132.1">
    <property type="nucleotide sequence ID" value="XM_007804941.1"/>
</dbReference>
<dbReference type="GO" id="GO:0006614">
    <property type="term" value="P:SRP-dependent cotranslational protein targeting to membrane"/>
    <property type="evidence" value="ECO:0007669"/>
    <property type="project" value="InterPro"/>
</dbReference>
<dbReference type="PANTHER" id="PTHR14094:SF9">
    <property type="entry name" value="SIGNAL RECOGNITION PARTICLE SUBUNIT SRP72"/>
    <property type="match status" value="1"/>
</dbReference>
<evidence type="ECO:0000259" key="10">
    <source>
        <dbReference type="Pfam" id="PF08492"/>
    </source>
</evidence>
<evidence type="ECO:0000313" key="12">
    <source>
        <dbReference type="Proteomes" id="UP000019373"/>
    </source>
</evidence>
<dbReference type="GO" id="GO:0043022">
    <property type="term" value="F:ribosome binding"/>
    <property type="evidence" value="ECO:0007669"/>
    <property type="project" value="TreeGrafter"/>
</dbReference>
<dbReference type="PANTHER" id="PTHR14094">
    <property type="entry name" value="SIGNAL RECOGNITION PARTICLE 72"/>
    <property type="match status" value="1"/>
</dbReference>
<evidence type="ECO:0000256" key="4">
    <source>
        <dbReference type="ARBA" id="ARBA00018350"/>
    </source>
</evidence>
<dbReference type="Pfam" id="PF17004">
    <property type="entry name" value="SRP_TPR_like"/>
    <property type="match status" value="1"/>
</dbReference>
<evidence type="ECO:0000256" key="8">
    <source>
        <dbReference type="ARBA" id="ARBA00023274"/>
    </source>
</evidence>
<dbReference type="GO" id="GO:0008312">
    <property type="term" value="F:7S RNA binding"/>
    <property type="evidence" value="ECO:0007669"/>
    <property type="project" value="InterPro"/>
</dbReference>
<evidence type="ECO:0000256" key="2">
    <source>
        <dbReference type="ARBA" id="ARBA00004496"/>
    </source>
</evidence>
<feature type="compositionally biased region" description="Basic and acidic residues" evidence="9">
    <location>
        <begin position="1015"/>
        <end position="1038"/>
    </location>
</feature>
<feature type="region of interest" description="Disordered" evidence="9">
    <location>
        <begin position="265"/>
        <end position="385"/>
    </location>
</feature>
<feature type="compositionally biased region" description="Polar residues" evidence="9">
    <location>
        <begin position="298"/>
        <end position="309"/>
    </location>
</feature>
<feature type="region of interest" description="Disordered" evidence="9">
    <location>
        <begin position="989"/>
        <end position="1091"/>
    </location>
</feature>
<dbReference type="InterPro" id="IPR026270">
    <property type="entry name" value="SRP72"/>
</dbReference>
<dbReference type="AlphaFoldDB" id="U1HQ97"/>
<reference evidence="12" key="1">
    <citation type="journal article" date="2014" name="BMC Genomics">
        <title>Genome characteristics reveal the impact of lichenization on lichen-forming fungus Endocarpon pusillum Hedwig (Verrucariales, Ascomycota).</title>
        <authorList>
            <person name="Wang Y.-Y."/>
            <person name="Liu B."/>
            <person name="Zhang X.-Y."/>
            <person name="Zhou Q.-M."/>
            <person name="Zhang T."/>
            <person name="Li H."/>
            <person name="Yu Y.-F."/>
            <person name="Zhang X.-L."/>
            <person name="Hao X.-Y."/>
            <person name="Wang M."/>
            <person name="Wang L."/>
            <person name="Wei J.-C."/>
        </authorList>
    </citation>
    <scope>NUCLEOTIDE SEQUENCE [LARGE SCALE GENOMIC DNA]</scope>
    <source>
        <strain evidence="12">Z07020 / HMAS-L-300199</strain>
    </source>
</reference>
<dbReference type="eggNOG" id="KOG2376">
    <property type="taxonomic scope" value="Eukaryota"/>
</dbReference>
<keyword evidence="5" id="KW-0963">Cytoplasm</keyword>
<proteinExistence type="inferred from homology"/>
<dbReference type="GO" id="GO:0005786">
    <property type="term" value="C:signal recognition particle, endoplasmic reticulum targeting"/>
    <property type="evidence" value="ECO:0007669"/>
    <property type="project" value="UniProtKB-KW"/>
</dbReference>
<feature type="compositionally biased region" description="Low complexity" evidence="9">
    <location>
        <begin position="1"/>
        <end position="17"/>
    </location>
</feature>
<comment type="subcellular location">
    <subcellularLocation>
        <location evidence="2">Cytoplasm</location>
    </subcellularLocation>
    <subcellularLocation>
        <location evidence="1">Endoplasmic reticulum</location>
    </subcellularLocation>
</comment>
<gene>
    <name evidence="11" type="ORF">EPUS_08162</name>
</gene>
<dbReference type="EMBL" id="KE721230">
    <property type="protein sequence ID" value="ERF71244.1"/>
    <property type="molecule type" value="Genomic_DNA"/>
</dbReference>
<comment type="similarity">
    <text evidence="3">Belongs to the SRP72 family.</text>
</comment>
<evidence type="ECO:0000256" key="9">
    <source>
        <dbReference type="SAM" id="MobiDB-lite"/>
    </source>
</evidence>
<keyword evidence="7" id="KW-0733">Signal recognition particle</keyword>
<dbReference type="Proteomes" id="UP000019373">
    <property type="component" value="Unassembled WGS sequence"/>
</dbReference>
<keyword evidence="6" id="KW-0256">Endoplasmic reticulum</keyword>